<evidence type="ECO:0000313" key="8">
    <source>
        <dbReference type="EMBL" id="MBC5689928.1"/>
    </source>
</evidence>
<dbReference type="AlphaFoldDB" id="A0A923RRP2"/>
<dbReference type="PANTHER" id="PTHR30589:SF0">
    <property type="entry name" value="PHOSPHATIDYLGLYCEROL--PROLIPOPROTEIN DIACYLGLYCERYL TRANSFERASE"/>
    <property type="match status" value="1"/>
</dbReference>
<keyword evidence="3 8" id="KW-0808">Transferase</keyword>
<evidence type="ECO:0000256" key="1">
    <source>
        <dbReference type="ARBA" id="ARBA00007150"/>
    </source>
</evidence>
<comment type="caution">
    <text evidence="8">The sequence shown here is derived from an EMBL/GenBank/DDBJ whole genome shotgun (WGS) entry which is preliminary data.</text>
</comment>
<organism evidence="8 9">
    <name type="scientific">Mediterraneibacter hominis</name>
    <dbReference type="NCBI Taxonomy" id="2763054"/>
    <lineage>
        <taxon>Bacteria</taxon>
        <taxon>Bacillati</taxon>
        <taxon>Bacillota</taxon>
        <taxon>Clostridia</taxon>
        <taxon>Lachnospirales</taxon>
        <taxon>Lachnospiraceae</taxon>
        <taxon>Mediterraneibacter</taxon>
    </lineage>
</organism>
<feature type="transmembrane region" description="Helical" evidence="7">
    <location>
        <begin position="12"/>
        <end position="36"/>
    </location>
</feature>
<keyword evidence="4 7" id="KW-0812">Transmembrane</keyword>
<dbReference type="GO" id="GO:0008961">
    <property type="term" value="F:phosphatidylglycerol-prolipoprotein diacylglyceryl transferase activity"/>
    <property type="evidence" value="ECO:0007669"/>
    <property type="project" value="InterPro"/>
</dbReference>
<evidence type="ECO:0000256" key="2">
    <source>
        <dbReference type="ARBA" id="ARBA00022475"/>
    </source>
</evidence>
<evidence type="ECO:0000313" key="9">
    <source>
        <dbReference type="Proteomes" id="UP000652477"/>
    </source>
</evidence>
<dbReference type="RefSeq" id="WP_186876590.1">
    <property type="nucleotide sequence ID" value="NZ_JACOPF010000003.1"/>
</dbReference>
<sequence>MGFQVGSFTIPYYGFFIMLGVAAAAVVGWILIHFFHKEYDDFITLAGCVALGGLIGAKILYLAVSWKKIDFSRITDTEYLSAWLSGGFVFYGGLIGGLAGVFLCWKIFHIQVMEYASVGIPCIPIVHAFGRMGCSAAGCCYGIPYTGAGAITYTESLIAPNGTPLFPVQMTEAVCNLIIAAVLIIYIYRNRNKVRNSLLLYLMLYAPVRFVLEHFRYDDKERGIILELSTSQWISILVFAGAFLYYIIRKRKKITKSL</sequence>
<keyword evidence="2" id="KW-1003">Cell membrane</keyword>
<reference evidence="8" key="1">
    <citation type="submission" date="2020-08" db="EMBL/GenBank/DDBJ databases">
        <title>Genome public.</title>
        <authorList>
            <person name="Liu C."/>
            <person name="Sun Q."/>
        </authorList>
    </citation>
    <scope>NUCLEOTIDE SEQUENCE</scope>
    <source>
        <strain evidence="8">NSJ-55</strain>
    </source>
</reference>
<feature type="transmembrane region" description="Helical" evidence="7">
    <location>
        <begin position="42"/>
        <end position="61"/>
    </location>
</feature>
<dbReference type="GO" id="GO:0042158">
    <property type="term" value="P:lipoprotein biosynthetic process"/>
    <property type="evidence" value="ECO:0007669"/>
    <property type="project" value="InterPro"/>
</dbReference>
<accession>A0A923RRP2</accession>
<evidence type="ECO:0000256" key="4">
    <source>
        <dbReference type="ARBA" id="ARBA00022692"/>
    </source>
</evidence>
<dbReference type="InterPro" id="IPR001640">
    <property type="entry name" value="Lgt"/>
</dbReference>
<proteinExistence type="inferred from homology"/>
<feature type="transmembrane region" description="Helical" evidence="7">
    <location>
        <begin position="232"/>
        <end position="248"/>
    </location>
</feature>
<evidence type="ECO:0000256" key="3">
    <source>
        <dbReference type="ARBA" id="ARBA00022679"/>
    </source>
</evidence>
<comment type="similarity">
    <text evidence="1">Belongs to the Lgt family.</text>
</comment>
<feature type="transmembrane region" description="Helical" evidence="7">
    <location>
        <begin position="166"/>
        <end position="187"/>
    </location>
</feature>
<dbReference type="EMBL" id="JACOPF010000003">
    <property type="protein sequence ID" value="MBC5689928.1"/>
    <property type="molecule type" value="Genomic_DNA"/>
</dbReference>
<keyword evidence="9" id="KW-1185">Reference proteome</keyword>
<evidence type="ECO:0000256" key="6">
    <source>
        <dbReference type="ARBA" id="ARBA00023136"/>
    </source>
</evidence>
<evidence type="ECO:0000256" key="5">
    <source>
        <dbReference type="ARBA" id="ARBA00022989"/>
    </source>
</evidence>
<evidence type="ECO:0000256" key="7">
    <source>
        <dbReference type="SAM" id="Phobius"/>
    </source>
</evidence>
<dbReference type="Proteomes" id="UP000652477">
    <property type="component" value="Unassembled WGS sequence"/>
</dbReference>
<feature type="transmembrane region" description="Helical" evidence="7">
    <location>
        <begin position="194"/>
        <end position="212"/>
    </location>
</feature>
<protein>
    <submittedName>
        <fullName evidence="8">Prolipoprotein diacylglyceryl transferase</fullName>
    </submittedName>
</protein>
<name>A0A923RRP2_9FIRM</name>
<dbReference type="PANTHER" id="PTHR30589">
    <property type="entry name" value="PROLIPOPROTEIN DIACYLGLYCERYL TRANSFERASE"/>
    <property type="match status" value="1"/>
</dbReference>
<feature type="transmembrane region" description="Helical" evidence="7">
    <location>
        <begin position="82"/>
        <end position="108"/>
    </location>
</feature>
<keyword evidence="5 7" id="KW-1133">Transmembrane helix</keyword>
<keyword evidence="6 7" id="KW-0472">Membrane</keyword>
<dbReference type="Pfam" id="PF01790">
    <property type="entry name" value="LGT"/>
    <property type="match status" value="1"/>
</dbReference>
<dbReference type="GO" id="GO:0005886">
    <property type="term" value="C:plasma membrane"/>
    <property type="evidence" value="ECO:0007669"/>
    <property type="project" value="InterPro"/>
</dbReference>
<gene>
    <name evidence="8" type="ORF">H8S37_13505</name>
</gene>